<accession>A0ACC3AMP3</accession>
<evidence type="ECO:0000313" key="1">
    <source>
        <dbReference type="EMBL" id="KAK1138716.1"/>
    </source>
</evidence>
<comment type="caution">
    <text evidence="1">The sequence shown here is derived from an EMBL/GenBank/DDBJ whole genome shotgun (WGS) entry which is preliminary data.</text>
</comment>
<name>A0ACC3AMP3_9EURO</name>
<dbReference type="Proteomes" id="UP001177260">
    <property type="component" value="Unassembled WGS sequence"/>
</dbReference>
<organism evidence="1 2">
    <name type="scientific">Aspergillus melleus</name>
    <dbReference type="NCBI Taxonomy" id="138277"/>
    <lineage>
        <taxon>Eukaryota</taxon>
        <taxon>Fungi</taxon>
        <taxon>Dikarya</taxon>
        <taxon>Ascomycota</taxon>
        <taxon>Pezizomycotina</taxon>
        <taxon>Eurotiomycetes</taxon>
        <taxon>Eurotiomycetidae</taxon>
        <taxon>Eurotiales</taxon>
        <taxon>Aspergillaceae</taxon>
        <taxon>Aspergillus</taxon>
        <taxon>Aspergillus subgen. Circumdati</taxon>
    </lineage>
</organism>
<protein>
    <submittedName>
        <fullName evidence="1">Uncharacterized protein</fullName>
    </submittedName>
</protein>
<reference evidence="1 2" key="1">
    <citation type="journal article" date="2023" name="ACS Omega">
        <title>Identification of the Neoaspergillic Acid Biosynthesis Gene Cluster by Establishing an In Vitro CRISPR-Ribonucleoprotein Genetic System in Aspergillus melleus.</title>
        <authorList>
            <person name="Yuan B."/>
            <person name="Grau M.F."/>
            <person name="Murata R.M."/>
            <person name="Torok T."/>
            <person name="Venkateswaran K."/>
            <person name="Stajich J.E."/>
            <person name="Wang C.C.C."/>
        </authorList>
    </citation>
    <scope>NUCLEOTIDE SEQUENCE [LARGE SCALE GENOMIC DNA]</scope>
    <source>
        <strain evidence="1 2">IMV 1140</strain>
    </source>
</reference>
<gene>
    <name evidence="1" type="ORF">N8T08_002065</name>
</gene>
<proteinExistence type="predicted"/>
<sequence>MSPRTRTAIQIVGPGVAEVHSGVPYPQLRDEYIIAEIRAFALNATDNSHIDGIGGPGTIVGCDWTGVVLEVGNSVTRFKPGDEVYGVCHGGNTVEPEDGSFSDIVICKEHTTFHKPTHLSFEEAASLAVGLVTVGQAFYKNMGLTWPSISSEFTGVTSPGPSILIYGASSATGTIAIQIAKLSGYTVHATCSPANNALVASRGADYIYDYNNPNIMSTIIAQSASSPITYVLDCIGNDTSSTYCSKVLPAAGGHYHSVRWPLPSPFKELRPEESAKATSALGYTMVGERFEFPGGLIFQADAEEEAFGKRWGRVAEELG</sequence>
<dbReference type="EMBL" id="JAOPJF010000133">
    <property type="protein sequence ID" value="KAK1138716.1"/>
    <property type="molecule type" value="Genomic_DNA"/>
</dbReference>
<evidence type="ECO:0000313" key="2">
    <source>
        <dbReference type="Proteomes" id="UP001177260"/>
    </source>
</evidence>
<keyword evidence="2" id="KW-1185">Reference proteome</keyword>